<dbReference type="GO" id="GO:0017147">
    <property type="term" value="F:Wnt-protein binding"/>
    <property type="evidence" value="ECO:0007669"/>
    <property type="project" value="TreeGrafter"/>
</dbReference>
<dbReference type="Pfam" id="PF00008">
    <property type="entry name" value="EGF"/>
    <property type="match status" value="1"/>
</dbReference>
<dbReference type="SMART" id="SM00181">
    <property type="entry name" value="EGF"/>
    <property type="match status" value="1"/>
</dbReference>
<feature type="chain" id="PRO_5035257701" description="EGF-like domain-containing protein" evidence="5">
    <location>
        <begin position="20"/>
        <end position="1264"/>
    </location>
</feature>
<feature type="repeat" description="LDL-receptor class B" evidence="3">
    <location>
        <begin position="541"/>
        <end position="585"/>
    </location>
</feature>
<dbReference type="InterPro" id="IPR000742">
    <property type="entry name" value="EGF"/>
</dbReference>
<comment type="caution">
    <text evidence="7">The sequence shown here is derived from an EMBL/GenBank/DDBJ whole genome shotgun (WGS) entry which is preliminary data.</text>
</comment>
<dbReference type="Proteomes" id="UP000789390">
    <property type="component" value="Unassembled WGS sequence"/>
</dbReference>
<keyword evidence="1 2" id="KW-0245">EGF-like domain</keyword>
<dbReference type="PROSITE" id="PS00022">
    <property type="entry name" value="EGF_1"/>
    <property type="match status" value="1"/>
</dbReference>
<dbReference type="Gene3D" id="2.120.10.30">
    <property type="entry name" value="TolB, C-terminal domain"/>
    <property type="match status" value="3"/>
</dbReference>
<comment type="caution">
    <text evidence="2">Lacks conserved residue(s) required for the propagation of feature annotation.</text>
</comment>
<gene>
    <name evidence="7" type="ORF">DGAL_LOCUS15011</name>
</gene>
<dbReference type="SUPFAM" id="SSF57196">
    <property type="entry name" value="EGF/Laminin"/>
    <property type="match status" value="1"/>
</dbReference>
<feature type="transmembrane region" description="Helical" evidence="4">
    <location>
        <begin position="324"/>
        <end position="345"/>
    </location>
</feature>
<dbReference type="SUPFAM" id="SSF63825">
    <property type="entry name" value="YWTD domain"/>
    <property type="match status" value="3"/>
</dbReference>
<protein>
    <recommendedName>
        <fullName evidence="6">EGF-like domain-containing protein</fullName>
    </recommendedName>
</protein>
<evidence type="ECO:0000259" key="6">
    <source>
        <dbReference type="PROSITE" id="PS50026"/>
    </source>
</evidence>
<evidence type="ECO:0000256" key="2">
    <source>
        <dbReference type="PROSITE-ProRule" id="PRU00076"/>
    </source>
</evidence>
<dbReference type="GO" id="GO:0042813">
    <property type="term" value="F:Wnt receptor activity"/>
    <property type="evidence" value="ECO:0007669"/>
    <property type="project" value="TreeGrafter"/>
</dbReference>
<keyword evidence="4" id="KW-1133">Transmembrane helix</keyword>
<keyword evidence="5" id="KW-0732">Signal</keyword>
<evidence type="ECO:0000256" key="3">
    <source>
        <dbReference type="PROSITE-ProRule" id="PRU00461"/>
    </source>
</evidence>
<dbReference type="OrthoDB" id="382013at2759"/>
<dbReference type="CDD" id="cd00054">
    <property type="entry name" value="EGF_CA"/>
    <property type="match status" value="1"/>
</dbReference>
<dbReference type="InterPro" id="IPR050778">
    <property type="entry name" value="Cueball_EGF_LRP_Nidogen"/>
</dbReference>
<dbReference type="GO" id="GO:0005886">
    <property type="term" value="C:plasma membrane"/>
    <property type="evidence" value="ECO:0007669"/>
    <property type="project" value="TreeGrafter"/>
</dbReference>
<feature type="disulfide bond" evidence="2">
    <location>
        <begin position="1136"/>
        <end position="1145"/>
    </location>
</feature>
<evidence type="ECO:0000256" key="5">
    <source>
        <dbReference type="SAM" id="SignalP"/>
    </source>
</evidence>
<dbReference type="PANTHER" id="PTHR46513">
    <property type="entry name" value="VITELLOGENIN RECEPTOR-LIKE PROTEIN-RELATED-RELATED"/>
    <property type="match status" value="1"/>
</dbReference>
<evidence type="ECO:0000313" key="8">
    <source>
        <dbReference type="Proteomes" id="UP000789390"/>
    </source>
</evidence>
<keyword evidence="4" id="KW-0812">Transmembrane</keyword>
<dbReference type="AlphaFoldDB" id="A0A8J2S647"/>
<dbReference type="InterPro" id="IPR000033">
    <property type="entry name" value="LDLR_classB_rpt"/>
</dbReference>
<feature type="disulfide bond" evidence="2">
    <location>
        <begin position="1114"/>
        <end position="1124"/>
    </location>
</feature>
<feature type="transmembrane region" description="Helical" evidence="4">
    <location>
        <begin position="699"/>
        <end position="725"/>
    </location>
</feature>
<keyword evidence="8" id="KW-1185">Reference proteome</keyword>
<sequence length="1264" mass="144585">MLLKICFVITVFTIVTVYGLQHENLIIAVGDELEFLTNGRAYHTLTLNSYNASKLSALAYDASTRKLFFSDLRHRHGHIFSVNLDDESHRPVEDIVEKNNNETVESLAYDPVNKMLLWTDGFNRAIRRVQIDNDPIHIEEKDGVEIVHFLENDAKPRGLVSDPCTRMLYWTNIHDSRSTIERSFLNGNHREIIVNSDLLLPNAFDLDVMEQMIYWAEDLRNGYFRIERSYVNGTGRQEFHRAMGNFIVSLTVGNDYVYWTDYNHKKLWSIRKDGSSKSPVVLRTFRNPAMGVVVFRHQPLNCSLVSSEAHHQAYRGDGDNAETLATIFTTIAFLMVLVMAAYVFIRLKDRARPLVSNKTEGTFAFQNFENCDDKKFCINDETLNSFIILNTDLIISDGEDQLQLLIDAGRESRTLTLDSYNASKLSALAYDATTAKLFFSDLRHLHGHIFSVDLDQESPVKDIVERNDNETVNSMTYDSVVKMLLWVDGFNRSIRRIQIDDDDLTKDDDDVHPDEKAGVEIVHFLDEEDKPRGLVSDPCTRMLYWTNIHDSRPVIERSFLNGSQREILIETDLLRPILLDLDVMEQRLYWAESLRNDYFHIERSFVNGTGRENFYRGLGQIVISLAVGDDFVYWSDYNQKKIWSLRKDGSSRSPLSLGTFRNPAWGLVVIRPQPLNCTAVLMSEGLRRAEKSFAEKSEIITLSVGLTVTCLIVMAIVTILIFRIWKSMGSRISTLVYCRKNEDDTFPFHYFDNYNNSYAMSEKCFGLHRRMQFGGLLTFVALTRIASVGSVKQNDLILAVGDQLEFFKEGSKYETLTLDSYKASKFSSLAYDDTTGKLFFSDIRHLHGHIFGVSLANGSRRSVEDIVEKKSNDTVESLAYDPVDKMLLWTDGFNKAIRRVHVDDDHVPAEEKNGVEVVHFLEYDAKPRGLVADPCARMLYWTNIHDSRPTIERSFLNGSHREIVVETDLLLPNSLDLDVVEQRLYWAESFSDGYFHIERTYVNGTGRQEIYRGIGQFVVSLAVGDDFVYWSDYSHKKLWFLRKDGSSKRPLSLGTFRDPVMSVVVVFRNQPVNCCPVSSPETCQPSQHELVVKNQPVVIHQESTSSGYDDIDICTGFCYHNGECVDLLNSDLHCRCPVGFSGDRCEFLEGQSIDWSNNTKVDDMDKETETNVTMPTSFETIAKTLIPITCFFVMVIITVVKLRLLDSSKTQRESNKDENTAVVHDLEYKMCERPRPQQQAIDASVPDNSWQQGGDCATLIENEF</sequence>
<dbReference type="PROSITE" id="PS50026">
    <property type="entry name" value="EGF_3"/>
    <property type="match status" value="1"/>
</dbReference>
<reference evidence="7" key="1">
    <citation type="submission" date="2021-11" db="EMBL/GenBank/DDBJ databases">
        <authorList>
            <person name="Schell T."/>
        </authorList>
    </citation>
    <scope>NUCLEOTIDE SEQUENCE</scope>
    <source>
        <strain evidence="7">M5</strain>
    </source>
</reference>
<accession>A0A8J2S647</accession>
<feature type="domain" description="EGF-like" evidence="6">
    <location>
        <begin position="1110"/>
        <end position="1146"/>
    </location>
</feature>
<feature type="transmembrane region" description="Helical" evidence="4">
    <location>
        <begin position="1185"/>
        <end position="1204"/>
    </location>
</feature>
<dbReference type="PROSITE" id="PS01186">
    <property type="entry name" value="EGF_2"/>
    <property type="match status" value="1"/>
</dbReference>
<feature type="repeat" description="LDL-receptor class B" evidence="3">
    <location>
        <begin position="937"/>
        <end position="981"/>
    </location>
</feature>
<feature type="signal peptide" evidence="5">
    <location>
        <begin position="1"/>
        <end position="19"/>
    </location>
</feature>
<evidence type="ECO:0000256" key="1">
    <source>
        <dbReference type="ARBA" id="ARBA00022536"/>
    </source>
</evidence>
<dbReference type="Gene3D" id="2.10.25.10">
    <property type="entry name" value="Laminin"/>
    <property type="match status" value="1"/>
</dbReference>
<dbReference type="PANTHER" id="PTHR46513:SF13">
    <property type="entry name" value="EGF-LIKE DOMAIN-CONTAINING PROTEIN"/>
    <property type="match status" value="1"/>
</dbReference>
<feature type="repeat" description="LDL-receptor class B" evidence="3">
    <location>
        <begin position="166"/>
        <end position="210"/>
    </location>
</feature>
<dbReference type="InterPro" id="IPR011042">
    <property type="entry name" value="6-blade_b-propeller_TolB-like"/>
</dbReference>
<dbReference type="GO" id="GO:0060070">
    <property type="term" value="P:canonical Wnt signaling pathway"/>
    <property type="evidence" value="ECO:0007669"/>
    <property type="project" value="TreeGrafter"/>
</dbReference>
<dbReference type="SMART" id="SM00135">
    <property type="entry name" value="LY"/>
    <property type="match status" value="15"/>
</dbReference>
<evidence type="ECO:0000313" key="7">
    <source>
        <dbReference type="EMBL" id="CAH0111369.1"/>
    </source>
</evidence>
<keyword evidence="2" id="KW-1015">Disulfide bond</keyword>
<name>A0A8J2S647_9CRUS</name>
<evidence type="ECO:0000256" key="4">
    <source>
        <dbReference type="SAM" id="Phobius"/>
    </source>
</evidence>
<organism evidence="7 8">
    <name type="scientific">Daphnia galeata</name>
    <dbReference type="NCBI Taxonomy" id="27404"/>
    <lineage>
        <taxon>Eukaryota</taxon>
        <taxon>Metazoa</taxon>
        <taxon>Ecdysozoa</taxon>
        <taxon>Arthropoda</taxon>
        <taxon>Crustacea</taxon>
        <taxon>Branchiopoda</taxon>
        <taxon>Diplostraca</taxon>
        <taxon>Cladocera</taxon>
        <taxon>Anomopoda</taxon>
        <taxon>Daphniidae</taxon>
        <taxon>Daphnia</taxon>
    </lineage>
</organism>
<proteinExistence type="predicted"/>
<dbReference type="EMBL" id="CAKKLH010000314">
    <property type="protein sequence ID" value="CAH0111369.1"/>
    <property type="molecule type" value="Genomic_DNA"/>
</dbReference>
<dbReference type="PROSITE" id="PS51120">
    <property type="entry name" value="LDLRB"/>
    <property type="match status" value="3"/>
</dbReference>
<keyword evidence="4" id="KW-0472">Membrane</keyword>